<evidence type="ECO:0000256" key="6">
    <source>
        <dbReference type="ARBA" id="ARBA00022989"/>
    </source>
</evidence>
<dbReference type="PROSITE" id="PS51371">
    <property type="entry name" value="CBS"/>
    <property type="match status" value="2"/>
</dbReference>
<dbReference type="InterPro" id="IPR038076">
    <property type="entry name" value="MgtE_N_sf"/>
</dbReference>
<evidence type="ECO:0000256" key="9">
    <source>
        <dbReference type="RuleBase" id="RU362011"/>
    </source>
</evidence>
<dbReference type="GO" id="GO:0005886">
    <property type="term" value="C:plasma membrane"/>
    <property type="evidence" value="ECO:0007669"/>
    <property type="project" value="UniProtKB-SubCell"/>
</dbReference>
<dbReference type="Pfam" id="PF01769">
    <property type="entry name" value="MgtE"/>
    <property type="match status" value="1"/>
</dbReference>
<evidence type="ECO:0000256" key="5">
    <source>
        <dbReference type="ARBA" id="ARBA00022842"/>
    </source>
</evidence>
<dbReference type="Gene3D" id="1.25.60.10">
    <property type="entry name" value="MgtE N-terminal domain-like"/>
    <property type="match status" value="1"/>
</dbReference>
<keyword evidence="12" id="KW-1185">Reference proteome</keyword>
<reference evidence="11 12" key="1">
    <citation type="journal article" date="2007" name="Genome Res.">
        <title>Genome sequence of a proteolytic (Group I) Clostridium botulinum strain Hall A and comparative analysis of the clostridial genomes.</title>
        <authorList>
            <person name="Sebaihia M."/>
            <person name="Peck M.W."/>
            <person name="Minton N.P."/>
            <person name="Thomson N.R."/>
            <person name="Holden M.T.G."/>
            <person name="Mitchell W.J."/>
            <person name="Carter A.T."/>
            <person name="Bentley S.D."/>
            <person name="Mason D.R."/>
            <person name="Crossman L."/>
            <person name="Paul C.J."/>
            <person name="Ivens A."/>
            <person name="Wells-Bennik M.H.J."/>
            <person name="Davis I.J."/>
            <person name="Cerdeno-Tarraga A.M."/>
            <person name="Churcher C."/>
            <person name="Quail M.A."/>
            <person name="Chillingworth T."/>
            <person name="Feltwell T."/>
            <person name="Fraser A."/>
            <person name="Goodhead I."/>
            <person name="Hance Z."/>
            <person name="Jagels K."/>
            <person name="Larke N."/>
            <person name="Maddison M."/>
            <person name="Moule S."/>
            <person name="Mungall K."/>
            <person name="Norbertczak H."/>
            <person name="Rabbinowitsch E."/>
            <person name="Sanders M."/>
            <person name="Simmonds M."/>
            <person name="White B."/>
            <person name="Whithead S."/>
            <person name="Parkhill J."/>
        </authorList>
    </citation>
    <scope>NUCLEOTIDE SEQUENCE [LARGE SCALE GENOMIC DNA]</scope>
    <source>
        <strain evidence="12">Hall / ATCC 3502 / NCTC 13319 / Type A [Sanger]</strain>
    </source>
</reference>
<dbReference type="InterPro" id="IPR036739">
    <property type="entry name" value="SLC41_membr_dom_sf"/>
</dbReference>
<comment type="subunit">
    <text evidence="9">Homodimer.</text>
</comment>
<dbReference type="SUPFAM" id="SSF161093">
    <property type="entry name" value="MgtE membrane domain-like"/>
    <property type="match status" value="1"/>
</dbReference>
<dbReference type="InterPro" id="IPR000644">
    <property type="entry name" value="CBS_dom"/>
</dbReference>
<dbReference type="KEGG" id="cbo:CBO1124"/>
<dbReference type="Gene3D" id="1.10.357.20">
    <property type="entry name" value="SLC41 divalent cation transporters, integral membrane domain"/>
    <property type="match status" value="1"/>
</dbReference>
<evidence type="ECO:0000256" key="2">
    <source>
        <dbReference type="ARBA" id="ARBA00009749"/>
    </source>
</evidence>
<keyword evidence="4 9" id="KW-0812">Transmembrane</keyword>
<dbReference type="InterPro" id="IPR006669">
    <property type="entry name" value="MgtE_transporter"/>
</dbReference>
<evidence type="ECO:0000256" key="4">
    <source>
        <dbReference type="ARBA" id="ARBA00022692"/>
    </source>
</evidence>
<dbReference type="SMART" id="SM00116">
    <property type="entry name" value="CBS"/>
    <property type="match status" value="2"/>
</dbReference>
<accession>A5I0W6</accession>
<organism evidence="11 12">
    <name type="scientific">Clostridium botulinum (strain Hall / ATCC 3502 / NCTC 13319 / Type A)</name>
    <dbReference type="NCBI Taxonomy" id="441771"/>
    <lineage>
        <taxon>Bacteria</taxon>
        <taxon>Bacillati</taxon>
        <taxon>Bacillota</taxon>
        <taxon>Clostridia</taxon>
        <taxon>Eubacteriales</taxon>
        <taxon>Clostridiaceae</taxon>
        <taxon>Clostridium</taxon>
    </lineage>
</organism>
<feature type="transmembrane region" description="Helical" evidence="9">
    <location>
        <begin position="423"/>
        <end position="445"/>
    </location>
</feature>
<protein>
    <recommendedName>
        <fullName evidence="9">Magnesium transporter MgtE</fullName>
    </recommendedName>
</protein>
<keyword evidence="8" id="KW-0129">CBS domain</keyword>
<evidence type="ECO:0000256" key="8">
    <source>
        <dbReference type="PROSITE-ProRule" id="PRU00703"/>
    </source>
</evidence>
<dbReference type="EMBL" id="AM412317">
    <property type="protein sequence ID" value="CAL82677.1"/>
    <property type="molecule type" value="Genomic_DNA"/>
</dbReference>
<gene>
    <name evidence="11" type="ordered locus">CBO1124</name>
</gene>
<dbReference type="AlphaFoldDB" id="A5I0W6"/>
<proteinExistence type="inferred from homology"/>
<sequence length="452" mass="51475">MVPKGGATMEIILELINEKKYSEAREELLKLNSVDIATLLEEVDNKKNMLVLFRLLPKDIEIDVFSYMSNDMQQYIIQSITHEEMTTIIDQLYFDDVIDLLEEMPANIVKKILLNTDEKKRKLINQFLKYEEDSAGSIMTIEFVDLKKEMTVEQAIERIRKIGVDKQTINTCYVIDRNRKLEGIISIRRLILSNKDVLIKDIMKENYVSINTFDDQEYVASQFKKYDLVSMPVVDKEHRLVGIITIDDIVDIIDQENTEDFHKMAAMEPSEEEYLKTGVFELAKHRIIWLLVLMISATFTGNIIRKSEDVLQSVVILASFIPMLMDTGGNSGSQSSTLVIRGLALGEIKLKDIFKVMWKEFRVSVVVGIALSVVNFFRVYFIEKVSFMVSMTVCISLFFTVVLAKVVGGILPIVAKKLRLDPAIMASPLITTIVDAVALLIYFGIAKILLGI</sequence>
<dbReference type="Pfam" id="PF00571">
    <property type="entry name" value="CBS"/>
    <property type="match status" value="2"/>
</dbReference>
<name>A5I0W6_CLOBH</name>
<keyword evidence="9" id="KW-1003">Cell membrane</keyword>
<feature type="transmembrane region" description="Helical" evidence="9">
    <location>
        <begin position="361"/>
        <end position="381"/>
    </location>
</feature>
<dbReference type="SUPFAM" id="SSF158791">
    <property type="entry name" value="MgtE N-terminal domain-like"/>
    <property type="match status" value="1"/>
</dbReference>
<comment type="similarity">
    <text evidence="2 9">Belongs to the SLC41A transporter family.</text>
</comment>
<feature type="domain" description="CBS" evidence="10">
    <location>
        <begin position="139"/>
        <end position="202"/>
    </location>
</feature>
<evidence type="ECO:0000313" key="11">
    <source>
        <dbReference type="EMBL" id="CAL82677.1"/>
    </source>
</evidence>
<dbReference type="InterPro" id="IPR046342">
    <property type="entry name" value="CBS_dom_sf"/>
</dbReference>
<evidence type="ECO:0000259" key="10">
    <source>
        <dbReference type="PROSITE" id="PS51371"/>
    </source>
</evidence>
<dbReference type="Gene3D" id="3.10.580.10">
    <property type="entry name" value="CBS-domain"/>
    <property type="match status" value="1"/>
</dbReference>
<feature type="domain" description="CBS" evidence="10">
    <location>
        <begin position="203"/>
        <end position="259"/>
    </location>
</feature>
<dbReference type="GO" id="GO:0000287">
    <property type="term" value="F:magnesium ion binding"/>
    <property type="evidence" value="ECO:0000318"/>
    <property type="project" value="GO_Central"/>
</dbReference>
<dbReference type="PATRIC" id="fig|413999.7.peg.1116"/>
<dbReference type="PANTHER" id="PTHR43773:SF1">
    <property type="entry name" value="MAGNESIUM TRANSPORTER MGTE"/>
    <property type="match status" value="1"/>
</dbReference>
<dbReference type="SUPFAM" id="SSF54631">
    <property type="entry name" value="CBS-domain pair"/>
    <property type="match status" value="1"/>
</dbReference>
<keyword evidence="9" id="KW-0479">Metal-binding</keyword>
<dbReference type="SMART" id="SM00924">
    <property type="entry name" value="MgtE_N"/>
    <property type="match status" value="1"/>
</dbReference>
<dbReference type="HOGENOM" id="CLU_037408_2_2_9"/>
<evidence type="ECO:0000256" key="7">
    <source>
        <dbReference type="ARBA" id="ARBA00023136"/>
    </source>
</evidence>
<keyword evidence="5 9" id="KW-0460">Magnesium</keyword>
<dbReference type="Proteomes" id="UP000001986">
    <property type="component" value="Chromosome"/>
</dbReference>
<comment type="caution">
    <text evidence="9">Lacks conserved residue(s) required for the propagation of feature annotation.</text>
</comment>
<dbReference type="InterPro" id="IPR006667">
    <property type="entry name" value="SLC41_membr_dom"/>
</dbReference>
<dbReference type="NCBIfam" id="TIGR00400">
    <property type="entry name" value="mgtE"/>
    <property type="match status" value="1"/>
</dbReference>
<dbReference type="CDD" id="cd04606">
    <property type="entry name" value="CBS_pair_Mg_transporter"/>
    <property type="match status" value="1"/>
</dbReference>
<dbReference type="GO" id="GO:0015095">
    <property type="term" value="F:magnesium ion transmembrane transporter activity"/>
    <property type="evidence" value="ECO:0007669"/>
    <property type="project" value="UniProtKB-UniRule"/>
</dbReference>
<dbReference type="Pfam" id="PF03448">
    <property type="entry name" value="MgtE_N"/>
    <property type="match status" value="1"/>
</dbReference>
<dbReference type="GO" id="GO:0015693">
    <property type="term" value="P:magnesium ion transport"/>
    <property type="evidence" value="ECO:0000318"/>
    <property type="project" value="GO_Central"/>
</dbReference>
<evidence type="ECO:0000256" key="1">
    <source>
        <dbReference type="ARBA" id="ARBA00004141"/>
    </source>
</evidence>
<keyword evidence="7 9" id="KW-0472">Membrane</keyword>
<dbReference type="PANTHER" id="PTHR43773">
    <property type="entry name" value="MAGNESIUM TRANSPORTER MGTE"/>
    <property type="match status" value="1"/>
</dbReference>
<evidence type="ECO:0000256" key="3">
    <source>
        <dbReference type="ARBA" id="ARBA00022448"/>
    </source>
</evidence>
<dbReference type="InterPro" id="IPR006668">
    <property type="entry name" value="Mg_transptr_MgtE_intracell_dom"/>
</dbReference>
<keyword evidence="6 9" id="KW-1133">Transmembrane helix</keyword>
<evidence type="ECO:0000313" key="12">
    <source>
        <dbReference type="Proteomes" id="UP000001986"/>
    </source>
</evidence>
<keyword evidence="3 9" id="KW-0813">Transport</keyword>
<feature type="transmembrane region" description="Helical" evidence="9">
    <location>
        <begin position="387"/>
        <end position="411"/>
    </location>
</feature>
<comment type="subcellular location">
    <subcellularLocation>
        <location evidence="9">Cell membrane</location>
        <topology evidence="9">Multi-pass membrane protein</topology>
    </subcellularLocation>
    <subcellularLocation>
        <location evidence="1">Membrane</location>
        <topology evidence="1">Multi-pass membrane protein</topology>
    </subcellularLocation>
</comment>
<comment type="function">
    <text evidence="9">Acts as a magnesium transporter.</text>
</comment>